<dbReference type="EMBL" id="BJYV01000029">
    <property type="protein sequence ID" value="GEO23891.1"/>
    <property type="molecule type" value="Genomic_DNA"/>
</dbReference>
<evidence type="ECO:0000256" key="1">
    <source>
        <dbReference type="ARBA" id="ARBA00022801"/>
    </source>
</evidence>
<dbReference type="RefSeq" id="WP_020893177.1">
    <property type="nucleotide sequence ID" value="NZ_BJYV01000029.1"/>
</dbReference>
<dbReference type="AlphaFoldDB" id="A0A512CI49"/>
<dbReference type="PIRSF" id="PIRSF005962">
    <property type="entry name" value="Pept_M20D_amidohydro"/>
    <property type="match status" value="1"/>
</dbReference>
<dbReference type="SUPFAM" id="SSF53187">
    <property type="entry name" value="Zn-dependent exopeptidases"/>
    <property type="match status" value="1"/>
</dbReference>
<dbReference type="PANTHER" id="PTHR11014:SF169">
    <property type="entry name" value="CLAN MH, FAMILY M20, PEPTIDASE T-LIKE METALLOPEPTIDASE"/>
    <property type="match status" value="1"/>
</dbReference>
<feature type="binding site" evidence="2">
    <location>
        <position position="96"/>
    </location>
    <ligand>
        <name>Mn(2+)</name>
        <dbReference type="ChEBI" id="CHEBI:29035"/>
        <label>2</label>
    </ligand>
</feature>
<sequence length="376" mass="41007">MNSNIKEISTLRKQLHQAPEVSGKEQKTSDQIRAFFEDLSPDEIVDDLGKHGLAIVFNGQENGPTTLIRAELDALPILENNSFSYKSKSNGVAHSCGHDGHMAILCGVGLKLAKKRPKYGRVILLFQPSEETGMGAAQVISSPNFPKIKPDFAFALHNLPGYDLGEVVLKKGAFTAASKGMIINLKGRTSHAAHPEDAISPANAMCQLISGLQKLPEDIQEFSLVTVIHAQLGEVAFGTTPGTATVMATLRTFDNEVMNTLTESAMSLSQKISDLHGLECSISFTEEFQVVENDIEAYNPVDDAVTKLGLHKRISQTPFRWSEDFGALSSTTKSMLFGLGAGKTHPQLHENSYDFPDELLPIGVDLFYTIIEKLNH</sequence>
<feature type="binding site" evidence="2">
    <location>
        <position position="98"/>
    </location>
    <ligand>
        <name>Mn(2+)</name>
        <dbReference type="ChEBI" id="CHEBI:29035"/>
        <label>2</label>
    </ligand>
</feature>
<accession>A0A512CI49</accession>
<dbReference type="SUPFAM" id="SSF55031">
    <property type="entry name" value="Bacterial exopeptidase dimerisation domain"/>
    <property type="match status" value="1"/>
</dbReference>
<dbReference type="InterPro" id="IPR036264">
    <property type="entry name" value="Bact_exopeptidase_dim_dom"/>
</dbReference>
<dbReference type="NCBIfam" id="TIGR01891">
    <property type="entry name" value="amidohydrolases"/>
    <property type="match status" value="1"/>
</dbReference>
<organism evidence="4 5">
    <name type="scientific">Cyclobacterium qasimii</name>
    <dbReference type="NCBI Taxonomy" id="1350429"/>
    <lineage>
        <taxon>Bacteria</taxon>
        <taxon>Pseudomonadati</taxon>
        <taxon>Bacteroidota</taxon>
        <taxon>Cytophagia</taxon>
        <taxon>Cytophagales</taxon>
        <taxon>Cyclobacteriaceae</taxon>
        <taxon>Cyclobacterium</taxon>
    </lineage>
</organism>
<dbReference type="Proteomes" id="UP000321301">
    <property type="component" value="Unassembled WGS sequence"/>
</dbReference>
<evidence type="ECO:0000313" key="5">
    <source>
        <dbReference type="Proteomes" id="UP000321301"/>
    </source>
</evidence>
<name>A0A512CI49_9BACT</name>
<dbReference type="InterPro" id="IPR017439">
    <property type="entry name" value="Amidohydrolase"/>
</dbReference>
<reference evidence="4 5" key="1">
    <citation type="submission" date="2019-07" db="EMBL/GenBank/DDBJ databases">
        <title>Whole genome shotgun sequence of Cyclobacterium qasimii NBRC 106168.</title>
        <authorList>
            <person name="Hosoyama A."/>
            <person name="Uohara A."/>
            <person name="Ohji S."/>
            <person name="Ichikawa N."/>
        </authorList>
    </citation>
    <scope>NUCLEOTIDE SEQUENCE [LARGE SCALE GENOMIC DNA]</scope>
    <source>
        <strain evidence="4 5">NBRC 106168</strain>
    </source>
</reference>
<feature type="binding site" evidence="2">
    <location>
        <position position="349"/>
    </location>
    <ligand>
        <name>Mn(2+)</name>
        <dbReference type="ChEBI" id="CHEBI:29035"/>
        <label>2</label>
    </ligand>
</feature>
<dbReference type="Gene3D" id="3.40.630.10">
    <property type="entry name" value="Zn peptidases"/>
    <property type="match status" value="1"/>
</dbReference>
<comment type="cofactor">
    <cofactor evidence="2">
        <name>Mn(2+)</name>
        <dbReference type="ChEBI" id="CHEBI:29035"/>
    </cofactor>
    <text evidence="2">The Mn(2+) ion enhances activity.</text>
</comment>
<dbReference type="PANTHER" id="PTHR11014">
    <property type="entry name" value="PEPTIDASE M20 FAMILY MEMBER"/>
    <property type="match status" value="1"/>
</dbReference>
<feature type="binding site" evidence="2">
    <location>
        <position position="131"/>
    </location>
    <ligand>
        <name>Mn(2+)</name>
        <dbReference type="ChEBI" id="CHEBI:29035"/>
        <label>2</label>
    </ligand>
</feature>
<dbReference type="Pfam" id="PF07687">
    <property type="entry name" value="M20_dimer"/>
    <property type="match status" value="1"/>
</dbReference>
<proteinExistence type="predicted"/>
<keyword evidence="1" id="KW-0378">Hydrolase</keyword>
<dbReference type="InterPro" id="IPR011650">
    <property type="entry name" value="Peptidase_M20_dimer"/>
</dbReference>
<evidence type="ECO:0000259" key="3">
    <source>
        <dbReference type="Pfam" id="PF07687"/>
    </source>
</evidence>
<protein>
    <submittedName>
        <fullName evidence="4">Peptidase M20</fullName>
    </submittedName>
</protein>
<dbReference type="Pfam" id="PF01546">
    <property type="entry name" value="Peptidase_M20"/>
    <property type="match status" value="1"/>
</dbReference>
<dbReference type="InterPro" id="IPR002933">
    <property type="entry name" value="Peptidase_M20"/>
</dbReference>
<feature type="domain" description="Peptidase M20 dimerisation" evidence="3">
    <location>
        <begin position="178"/>
        <end position="263"/>
    </location>
</feature>
<keyword evidence="2" id="KW-0479">Metal-binding</keyword>
<evidence type="ECO:0000256" key="2">
    <source>
        <dbReference type="PIRSR" id="PIRSR005962-1"/>
    </source>
</evidence>
<comment type="caution">
    <text evidence="4">The sequence shown here is derived from an EMBL/GenBank/DDBJ whole genome shotgun (WGS) entry which is preliminary data.</text>
</comment>
<gene>
    <name evidence="4" type="primary">celE</name>
    <name evidence="4" type="ORF">CQA01_44250</name>
</gene>
<feature type="binding site" evidence="2">
    <location>
        <position position="157"/>
    </location>
    <ligand>
        <name>Mn(2+)</name>
        <dbReference type="ChEBI" id="CHEBI:29035"/>
        <label>2</label>
    </ligand>
</feature>
<keyword evidence="2" id="KW-0464">Manganese</keyword>
<evidence type="ECO:0000313" key="4">
    <source>
        <dbReference type="EMBL" id="GEO23891.1"/>
    </source>
</evidence>
<dbReference type="Gene3D" id="3.30.70.360">
    <property type="match status" value="1"/>
</dbReference>
<dbReference type="GO" id="GO:0016787">
    <property type="term" value="F:hydrolase activity"/>
    <property type="evidence" value="ECO:0007669"/>
    <property type="project" value="UniProtKB-KW"/>
</dbReference>
<dbReference type="GO" id="GO:0046872">
    <property type="term" value="F:metal ion binding"/>
    <property type="evidence" value="ECO:0007669"/>
    <property type="project" value="UniProtKB-KW"/>
</dbReference>
<keyword evidence="5" id="KW-1185">Reference proteome</keyword>